<dbReference type="Proteomes" id="UP001295469">
    <property type="component" value="Chromosome C09"/>
</dbReference>
<organism evidence="2">
    <name type="scientific">Brassica napus</name>
    <name type="common">Rape</name>
    <dbReference type="NCBI Taxonomy" id="3708"/>
    <lineage>
        <taxon>Eukaryota</taxon>
        <taxon>Viridiplantae</taxon>
        <taxon>Streptophyta</taxon>
        <taxon>Embryophyta</taxon>
        <taxon>Tracheophyta</taxon>
        <taxon>Spermatophyta</taxon>
        <taxon>Magnoliopsida</taxon>
        <taxon>eudicotyledons</taxon>
        <taxon>Gunneridae</taxon>
        <taxon>Pentapetalae</taxon>
        <taxon>rosids</taxon>
        <taxon>malvids</taxon>
        <taxon>Brassicales</taxon>
        <taxon>Brassicaceae</taxon>
        <taxon>Brassiceae</taxon>
        <taxon>Brassica</taxon>
    </lineage>
</organism>
<dbReference type="EMBL" id="HG994373">
    <property type="protein sequence ID" value="CAF1718661.1"/>
    <property type="molecule type" value="Genomic_DNA"/>
</dbReference>
<proteinExistence type="predicted"/>
<dbReference type="AlphaFoldDB" id="A0A816IWS1"/>
<evidence type="ECO:0000256" key="1">
    <source>
        <dbReference type="SAM" id="MobiDB-lite"/>
    </source>
</evidence>
<name>A0A816IWS1_BRANA</name>
<gene>
    <name evidence="2" type="ORF">DARMORV10_C09P14400.1</name>
</gene>
<evidence type="ECO:0000313" key="2">
    <source>
        <dbReference type="EMBL" id="CAF1718661.1"/>
    </source>
</evidence>
<sequence>MVMKGKQVQGMSARQLHFLFLKMESSPMRRKLFSSLSAGQRRKRRSLETIESSMTK</sequence>
<accession>A0A816IWS1</accession>
<reference evidence="2" key="1">
    <citation type="submission" date="2021-01" db="EMBL/GenBank/DDBJ databases">
        <authorList>
            <consortium name="Genoscope - CEA"/>
            <person name="William W."/>
        </authorList>
    </citation>
    <scope>NUCLEOTIDE SEQUENCE</scope>
</reference>
<feature type="region of interest" description="Disordered" evidence="1">
    <location>
        <begin position="33"/>
        <end position="56"/>
    </location>
</feature>
<protein>
    <submittedName>
        <fullName evidence="2">(rape) hypothetical protein</fullName>
    </submittedName>
</protein>